<feature type="domain" description="Type II methyltransferase M.TaqI-like" evidence="7">
    <location>
        <begin position="452"/>
        <end position="703"/>
    </location>
</feature>
<evidence type="ECO:0000259" key="7">
    <source>
        <dbReference type="Pfam" id="PF07669"/>
    </source>
</evidence>
<keyword evidence="2 8" id="KW-0489">Methyltransferase</keyword>
<protein>
    <recommendedName>
        <fullName evidence="1">site-specific DNA-methyltransferase (adenine-specific)</fullName>
        <ecNumber evidence="1">2.1.1.72</ecNumber>
    </recommendedName>
</protein>
<dbReference type="GO" id="GO:0003676">
    <property type="term" value="F:nucleic acid binding"/>
    <property type="evidence" value="ECO:0007669"/>
    <property type="project" value="InterPro"/>
</dbReference>
<dbReference type="InterPro" id="IPR002052">
    <property type="entry name" value="DNA_methylase_N6_adenine_CS"/>
</dbReference>
<dbReference type="Proteomes" id="UP000542342">
    <property type="component" value="Unassembled WGS sequence"/>
</dbReference>
<dbReference type="SUPFAM" id="SSF53335">
    <property type="entry name" value="S-adenosyl-L-methionine-dependent methyltransferases"/>
    <property type="match status" value="1"/>
</dbReference>
<dbReference type="InterPro" id="IPR050953">
    <property type="entry name" value="N4_N6_ade-DNA_methylase"/>
</dbReference>
<keyword evidence="9" id="KW-1185">Reference proteome</keyword>
<evidence type="ECO:0000313" key="9">
    <source>
        <dbReference type="Proteomes" id="UP000542342"/>
    </source>
</evidence>
<dbReference type="PRINTS" id="PR00507">
    <property type="entry name" value="N12N6MTFRASE"/>
</dbReference>
<feature type="coiled-coil region" evidence="6">
    <location>
        <begin position="1060"/>
        <end position="1087"/>
    </location>
</feature>
<reference evidence="8 9" key="1">
    <citation type="submission" date="2020-07" db="EMBL/GenBank/DDBJ databases">
        <title>Thermogemmata thermophila gen. nov., sp. nov., a novel moderate thermophilic planctomycete from a Kamchatka hot spring.</title>
        <authorList>
            <person name="Elcheninov A.G."/>
            <person name="Podosokorskaya O.A."/>
            <person name="Kovaleva O.L."/>
            <person name="Novikov A."/>
            <person name="Bonch-Osmolovskaya E.A."/>
            <person name="Toshchakov S.V."/>
            <person name="Kublanov I.V."/>
        </authorList>
    </citation>
    <scope>NUCLEOTIDE SEQUENCE [LARGE SCALE GENOMIC DNA]</scope>
    <source>
        <strain evidence="8 9">2918</strain>
    </source>
</reference>
<dbReference type="GO" id="GO:0032259">
    <property type="term" value="P:methylation"/>
    <property type="evidence" value="ECO:0007669"/>
    <property type="project" value="UniProtKB-KW"/>
</dbReference>
<dbReference type="PROSITE" id="PS00092">
    <property type="entry name" value="N6_MTASE"/>
    <property type="match status" value="1"/>
</dbReference>
<keyword evidence="4" id="KW-0949">S-adenosyl-L-methionine</keyword>
<keyword evidence="6" id="KW-0175">Coiled coil</keyword>
<sequence length="1115" mass="125698">MLQTYQRIRELAPAFAQDTLRATRSAHNEAEFERQMNNEIERLARELGVDLFFREQYTLATGRADAVYNRLVIEYEPPGSLRRDLTHGPTAHAVEQVKNYIAGLAQTERHERDRLLGVAFDGSFFIFVRYHQGHWIVEEPLPVNPASCERFLRSLFSLSSGRALIPENLVEDFGNHNPLSQEVTRALYHALSDHADDLTARLFEQWQLFFGETAGYEAAAGQLQHKAELRDFLQGMGLKPEQTDMPRFFFALQTYFAFIVKNIARLVLQAYAGGALGATPLTTVASLAGDALRRELRNLESGGFFRTLGLKNLLEGDFFAWYLDAWDASVEAALGQVLQRLADYNPVTVQDDPHSARDLLKKLYHYLLPREIRHDLGEFYTPDWLAEHLLAQLDEPLFQMPKSGAVSPLSPKRLLDPACGSGTFLVLAARALKANCRQAGLAEADTLEFILHNLAGLDLNPLAVMAARVNFLLAIADLLPYRRREVELPIYLADSILTPTLGQGLWEHNRRILETAVGPLPLPLAVDSRAKIEKLTDLLEEYITGGFTTDAFLQRCRRELPELNADSTHETTLRDLFERLQTLHRDGLDGIWARVIKNAFMPLFLEPFDYIVGNPPWINWESLPQAYRDRSAPLWQELGLFVHSGMDTILGKGKKDLSTLMTYAVIASFLKAGGKLGFVITQSVWKTSGAGQGFRRFRIGENGPHLRVIHVDDLSRLQVFEGASTRTSVFVLQKGQPTCYPVDYTYWQKISRGRGLDYDSTLEEVLAQTRRLQFQATPVDPNDPTSAWLTARPAALGAVQKVLGKSDYQAHAGATTWANSVYWLEKVAERPDGLWIVRNVTEGAKRKVEVVTVEIEPDLLYPLVRGRDVQRWLAQPSAYLLMTQDPKLRRGLDPKIMQSRYPKTWAYLKRFEAVLRERSGFKRYFTRKQGKQVIETGPFYSIFNVGDYTFAPWKVVWREQSAWFTVAVVGTRDGKCIVPDHKLMLIDCQDDKQAFYIAAVLNSVPVTITVWSYAIAIQQTTHIAEKVTIPAFDSKNANHLQLSTLSRRAHALAPAAYGGNVTAQAELAQVEAEIDRAAARLWGLTEDELDGLRQALSELKGEDPARTDEDDEAEA</sequence>
<dbReference type="InterPro" id="IPR011639">
    <property type="entry name" value="MethylTrfase_TaqI-like_dom"/>
</dbReference>
<accession>A0A7V9AB38</accession>
<dbReference type="EMBL" id="JACEFB010000002">
    <property type="protein sequence ID" value="MBA2225648.1"/>
    <property type="molecule type" value="Genomic_DNA"/>
</dbReference>
<evidence type="ECO:0000256" key="6">
    <source>
        <dbReference type="SAM" id="Coils"/>
    </source>
</evidence>
<dbReference type="EC" id="2.1.1.72" evidence="1"/>
<dbReference type="Pfam" id="PF07669">
    <property type="entry name" value="Eco57I"/>
    <property type="match status" value="1"/>
</dbReference>
<name>A0A7V9AB38_9BACT</name>
<dbReference type="Gene3D" id="3.40.50.150">
    <property type="entry name" value="Vaccinia Virus protein VP39"/>
    <property type="match status" value="1"/>
</dbReference>
<dbReference type="GO" id="GO:0009007">
    <property type="term" value="F:site-specific DNA-methyltransferase (adenine-specific) activity"/>
    <property type="evidence" value="ECO:0007669"/>
    <property type="project" value="UniProtKB-EC"/>
</dbReference>
<evidence type="ECO:0000256" key="5">
    <source>
        <dbReference type="ARBA" id="ARBA00047942"/>
    </source>
</evidence>
<dbReference type="PANTHER" id="PTHR33841:SF4">
    <property type="entry name" value="RESTRICTION MODIFICATION SYSTEM DNA SPECIFICITY DOMAIN"/>
    <property type="match status" value="1"/>
</dbReference>
<keyword evidence="3" id="KW-0808">Transferase</keyword>
<evidence type="ECO:0000313" key="8">
    <source>
        <dbReference type="EMBL" id="MBA2225648.1"/>
    </source>
</evidence>
<comment type="caution">
    <text evidence="8">The sequence shown here is derived from an EMBL/GenBank/DDBJ whole genome shotgun (WGS) entry which is preliminary data.</text>
</comment>
<evidence type="ECO:0000256" key="2">
    <source>
        <dbReference type="ARBA" id="ARBA00022603"/>
    </source>
</evidence>
<organism evidence="8 9">
    <name type="scientific">Thermogemmata fonticola</name>
    <dbReference type="NCBI Taxonomy" id="2755323"/>
    <lineage>
        <taxon>Bacteria</taxon>
        <taxon>Pseudomonadati</taxon>
        <taxon>Planctomycetota</taxon>
        <taxon>Planctomycetia</taxon>
        <taxon>Gemmatales</taxon>
        <taxon>Gemmataceae</taxon>
        <taxon>Thermogemmata</taxon>
    </lineage>
</organism>
<comment type="catalytic activity">
    <reaction evidence="5">
        <text>a 2'-deoxyadenosine in DNA + S-adenosyl-L-methionine = an N(6)-methyl-2'-deoxyadenosine in DNA + S-adenosyl-L-homocysteine + H(+)</text>
        <dbReference type="Rhea" id="RHEA:15197"/>
        <dbReference type="Rhea" id="RHEA-COMP:12418"/>
        <dbReference type="Rhea" id="RHEA-COMP:12419"/>
        <dbReference type="ChEBI" id="CHEBI:15378"/>
        <dbReference type="ChEBI" id="CHEBI:57856"/>
        <dbReference type="ChEBI" id="CHEBI:59789"/>
        <dbReference type="ChEBI" id="CHEBI:90615"/>
        <dbReference type="ChEBI" id="CHEBI:90616"/>
        <dbReference type="EC" id="2.1.1.72"/>
    </reaction>
</comment>
<evidence type="ECO:0000256" key="3">
    <source>
        <dbReference type="ARBA" id="ARBA00022679"/>
    </source>
</evidence>
<dbReference type="AlphaFoldDB" id="A0A7V9AB38"/>
<dbReference type="InterPro" id="IPR029063">
    <property type="entry name" value="SAM-dependent_MTases_sf"/>
</dbReference>
<dbReference type="PANTHER" id="PTHR33841">
    <property type="entry name" value="DNA METHYLTRANSFERASE YEEA-RELATED"/>
    <property type="match status" value="1"/>
</dbReference>
<evidence type="ECO:0000256" key="1">
    <source>
        <dbReference type="ARBA" id="ARBA00011900"/>
    </source>
</evidence>
<proteinExistence type="predicted"/>
<dbReference type="GO" id="GO:0006304">
    <property type="term" value="P:DNA modification"/>
    <property type="evidence" value="ECO:0007669"/>
    <property type="project" value="InterPro"/>
</dbReference>
<evidence type="ECO:0000256" key="4">
    <source>
        <dbReference type="ARBA" id="ARBA00022691"/>
    </source>
</evidence>
<dbReference type="RefSeq" id="WP_194537050.1">
    <property type="nucleotide sequence ID" value="NZ_JACEFB010000002.1"/>
</dbReference>
<gene>
    <name evidence="8" type="ORF">H0921_05670</name>
</gene>